<feature type="non-terminal residue" evidence="1">
    <location>
        <position position="235"/>
    </location>
</feature>
<dbReference type="Proteomes" id="UP000187158">
    <property type="component" value="Unassembled WGS sequence"/>
</dbReference>
<protein>
    <submittedName>
        <fullName evidence="1">Uncharacterized protein</fullName>
    </submittedName>
</protein>
<accession>A0ABX3GND9</accession>
<evidence type="ECO:0000313" key="1">
    <source>
        <dbReference type="EMBL" id="OMD27200.1"/>
    </source>
</evidence>
<dbReference type="EMBL" id="MPVP01000145">
    <property type="protein sequence ID" value="OMD27200.1"/>
    <property type="molecule type" value="Genomic_DNA"/>
</dbReference>
<name>A0ABX3GND9_9BACL</name>
<dbReference type="RefSeq" id="WP_144024684.1">
    <property type="nucleotide sequence ID" value="NZ_MPVP01000145.1"/>
</dbReference>
<organism evidence="1 2">
    <name type="scientific">Paenibacillus odorifer</name>
    <dbReference type="NCBI Taxonomy" id="189426"/>
    <lineage>
        <taxon>Bacteria</taxon>
        <taxon>Bacillati</taxon>
        <taxon>Bacillota</taxon>
        <taxon>Bacilli</taxon>
        <taxon>Bacillales</taxon>
        <taxon>Paenibacillaceae</taxon>
        <taxon>Paenibacillus</taxon>
    </lineage>
</organism>
<gene>
    <name evidence="1" type="ORF">BSO21_20195</name>
</gene>
<sequence length="235" mass="27207">MKTYNEMLLSTPFMINGRLESESFALRPISPPNHMPRYEEFQYTSVFRSMFVLSLTVEVDSINPLGVDNKSLGPYHKTPLEIADMDGVRALKVFRNFLSLHYGKIFFDHGVTRINDHFSLPNINYFIPLKNARHPVCNMLDRLDFSQSGELSNSEDSLKRLGVLLKKGTNKNKDFLKSLNLYYNALEQYNINETLSFMLFVTSIETLTHKYSKKSNITSRNLDSDDHFFTKIINI</sequence>
<evidence type="ECO:0000313" key="2">
    <source>
        <dbReference type="Proteomes" id="UP000187158"/>
    </source>
</evidence>
<keyword evidence="2" id="KW-1185">Reference proteome</keyword>
<comment type="caution">
    <text evidence="1">The sequence shown here is derived from an EMBL/GenBank/DDBJ whole genome shotgun (WGS) entry which is preliminary data.</text>
</comment>
<proteinExistence type="predicted"/>
<reference evidence="1 2" key="1">
    <citation type="submission" date="2016-11" db="EMBL/GenBank/DDBJ databases">
        <title>Paenibacillus species isolates.</title>
        <authorList>
            <person name="Beno S.M."/>
        </authorList>
    </citation>
    <scope>NUCLEOTIDE SEQUENCE [LARGE SCALE GENOMIC DNA]</scope>
    <source>
        <strain evidence="1 2">FSL H7-0433</strain>
    </source>
</reference>